<dbReference type="OrthoDB" id="7587145at2759"/>
<feature type="chain" id="PRO_5012804866" evidence="1">
    <location>
        <begin position="27"/>
        <end position="335"/>
    </location>
</feature>
<dbReference type="EMBL" id="LNIX01000002">
    <property type="protein sequence ID" value="OXA60421.1"/>
    <property type="molecule type" value="Genomic_DNA"/>
</dbReference>
<dbReference type="AlphaFoldDB" id="A0A226EUD1"/>
<comment type="caution">
    <text evidence="2">The sequence shown here is derived from an EMBL/GenBank/DDBJ whole genome shotgun (WGS) entry which is preliminary data.</text>
</comment>
<gene>
    <name evidence="2" type="ORF">Fcan01_05956</name>
</gene>
<evidence type="ECO:0000256" key="1">
    <source>
        <dbReference type="SAM" id="SignalP"/>
    </source>
</evidence>
<evidence type="ECO:0000313" key="3">
    <source>
        <dbReference type="Proteomes" id="UP000198287"/>
    </source>
</evidence>
<dbReference type="STRING" id="158441.A0A226EUD1"/>
<proteinExistence type="predicted"/>
<reference evidence="2 3" key="1">
    <citation type="submission" date="2015-12" db="EMBL/GenBank/DDBJ databases">
        <title>The genome of Folsomia candida.</title>
        <authorList>
            <person name="Faddeeva A."/>
            <person name="Derks M.F."/>
            <person name="Anvar Y."/>
            <person name="Smit S."/>
            <person name="Van Straalen N."/>
            <person name="Roelofs D."/>
        </authorList>
    </citation>
    <scope>NUCLEOTIDE SEQUENCE [LARGE SCALE GENOMIC DNA]</scope>
    <source>
        <strain evidence="2 3">VU population</strain>
        <tissue evidence="2">Whole body</tissue>
    </source>
</reference>
<dbReference type="OMA" id="QRKVHAC"/>
<accession>A0A226EUD1</accession>
<dbReference type="PANTHER" id="PTHR41158">
    <property type="entry name" value="AGAP010294-PA"/>
    <property type="match status" value="1"/>
</dbReference>
<dbReference type="Proteomes" id="UP000198287">
    <property type="component" value="Unassembled WGS sequence"/>
</dbReference>
<name>A0A226EUD1_FOLCA</name>
<sequence>MGQQKEIKAFILLGLICISTIMPALAAPNNARKFAVKNNSPKKVYHKNIAPSKDNIDRTDRDQQQTMMMNKQSEALGAPPSNEMMMGPNGSPANMIWAVAAPIVQLLKVFLAGPNELDGNGLTPGDDKMDGPGQGFSWGQVIGYGMKLLLAALGGNSNGNVPDGIDKMGVGESPMQGVVDRLLGALTGNENEGNAQMVNQTREFIKLAMSLINAMQSSINQRSMRARSLGEKDRMADAALASLYMSKAFVKSFNTTQEQCREQLLCESARECVDNIGSSSAFGFCHLTAFATTNLMYYTHAGKKDMTKAYLEATRRGRSHENCKTNYQCNEINLN</sequence>
<organism evidence="2 3">
    <name type="scientific">Folsomia candida</name>
    <name type="common">Springtail</name>
    <dbReference type="NCBI Taxonomy" id="158441"/>
    <lineage>
        <taxon>Eukaryota</taxon>
        <taxon>Metazoa</taxon>
        <taxon>Ecdysozoa</taxon>
        <taxon>Arthropoda</taxon>
        <taxon>Hexapoda</taxon>
        <taxon>Collembola</taxon>
        <taxon>Entomobryomorpha</taxon>
        <taxon>Isotomoidea</taxon>
        <taxon>Isotomidae</taxon>
        <taxon>Proisotominae</taxon>
        <taxon>Folsomia</taxon>
    </lineage>
</organism>
<keyword evidence="1" id="KW-0732">Signal</keyword>
<feature type="signal peptide" evidence="1">
    <location>
        <begin position="1"/>
        <end position="26"/>
    </location>
</feature>
<protein>
    <submittedName>
        <fullName evidence="2">Uncharacterized protein</fullName>
    </submittedName>
</protein>
<evidence type="ECO:0000313" key="2">
    <source>
        <dbReference type="EMBL" id="OXA60421.1"/>
    </source>
</evidence>
<keyword evidence="3" id="KW-1185">Reference proteome</keyword>
<dbReference type="PANTHER" id="PTHR41158:SF2">
    <property type="entry name" value="AGAP010294-PA"/>
    <property type="match status" value="1"/>
</dbReference>